<evidence type="ECO:0000313" key="2">
    <source>
        <dbReference type="Proteomes" id="UP000053780"/>
    </source>
</evidence>
<dbReference type="VEuPathDB" id="MicrosporidiaDB:NAPIS_ORF00737"/>
<dbReference type="EMBL" id="KE647106">
    <property type="protein sequence ID" value="EQB61694.1"/>
    <property type="molecule type" value="Genomic_DNA"/>
</dbReference>
<name>T0LBN5_9MICR</name>
<dbReference type="AlphaFoldDB" id="T0LBN5"/>
<proteinExistence type="predicted"/>
<feature type="non-terminal residue" evidence="1">
    <location>
        <position position="1"/>
    </location>
</feature>
<dbReference type="InterPro" id="IPR035899">
    <property type="entry name" value="DBL_dom_sf"/>
</dbReference>
<evidence type="ECO:0000313" key="1">
    <source>
        <dbReference type="EMBL" id="EQB61694.1"/>
    </source>
</evidence>
<dbReference type="SUPFAM" id="SSF48065">
    <property type="entry name" value="DBL homology domain (DH-domain)"/>
    <property type="match status" value="1"/>
</dbReference>
<organism evidence="1 2">
    <name type="scientific">Vairimorpha apis BRL 01</name>
    <dbReference type="NCBI Taxonomy" id="1037528"/>
    <lineage>
        <taxon>Eukaryota</taxon>
        <taxon>Fungi</taxon>
        <taxon>Fungi incertae sedis</taxon>
        <taxon>Microsporidia</taxon>
        <taxon>Nosematidae</taxon>
        <taxon>Vairimorpha</taxon>
    </lineage>
</organism>
<reference evidence="1 2" key="1">
    <citation type="journal article" date="2013" name="BMC Genomics">
        <title>Genome sequencing and comparative genomics of honey bee microsporidia, Nosema apis reveal novel insights into host-parasite interactions.</title>
        <authorList>
            <person name="Chen Yp."/>
            <person name="Pettis J.S."/>
            <person name="Zhao Y."/>
            <person name="Liu X."/>
            <person name="Tallon L.J."/>
            <person name="Sadzewicz L.D."/>
            <person name="Li R."/>
            <person name="Zheng H."/>
            <person name="Huang S."/>
            <person name="Zhang X."/>
            <person name="Hamilton M.C."/>
            <person name="Pernal S.F."/>
            <person name="Melathopoulos A.P."/>
            <person name="Yan X."/>
            <person name="Evans J.D."/>
        </authorList>
    </citation>
    <scope>NUCLEOTIDE SEQUENCE [LARGE SCALE GENOMIC DNA]</scope>
    <source>
        <strain evidence="1 2">BRL 01</strain>
    </source>
</reference>
<evidence type="ECO:0008006" key="3">
    <source>
        <dbReference type="Google" id="ProtNLM"/>
    </source>
</evidence>
<gene>
    <name evidence="1" type="ORF">NAPIS_ORF00737</name>
</gene>
<dbReference type="HOGENOM" id="CLU_517387_0_0_1"/>
<protein>
    <recommendedName>
        <fullName evidence="3">DH domain-containing protein</fullName>
    </recommendedName>
</protein>
<sequence>DFNLVQKEIFYNEKILEDFNLKYEKAETDIDCRNKTNCNEIVKNEINNDNVVKNEIKCNDNNILLNSNIDNSSNTKKYYFVILEFIQTESDLLKYLKDFRFSKKEIEIFYNNLSIFLDKLRNLEKIVNLHSEFIDNIVHNERVNITNLDSENLNITKSENENSDILKLDNEKLDSKILNIIKSKNEIFDDTKLENENSYILNIENPSTFNLEIDNSHTTNLSNKNSHITNFNIKKSSKTHILYNIINIWIHILNTSYTYFNSYLSIIPLQTTIPVDLYTYILQNITRYPLYIEKVLSYLDTSSINYKILSNLLTKFNKFIKLIDREHDLFYKKLKTSELCIKFNLCDIQGLYVDEITFLNSKLILIDKYILLVNYNKNINTKYTLDNINIKTTKFNICNITEVDIHEKGELLFYMITKKKLNLPCYYKYETMNIYIIKCSSKKIRDRFVINYRTMKNGCRNKFIKNNLYMKNEINKLVEISNHVHFKINEEIFCVPEIDKNKAEWILMKCNFLLNEIVKLNKNNEYI</sequence>
<dbReference type="Proteomes" id="UP000053780">
    <property type="component" value="Unassembled WGS sequence"/>
</dbReference>
<accession>T0LBN5</accession>
<keyword evidence="2" id="KW-1185">Reference proteome</keyword>